<dbReference type="AlphaFoldDB" id="A0A5R8KAT1"/>
<evidence type="ECO:0000313" key="2">
    <source>
        <dbReference type="Proteomes" id="UP000306196"/>
    </source>
</evidence>
<proteinExistence type="predicted"/>
<dbReference type="EMBL" id="VAUV01000016">
    <property type="protein sequence ID" value="TLD69025.1"/>
    <property type="molecule type" value="Genomic_DNA"/>
</dbReference>
<dbReference type="Proteomes" id="UP000306196">
    <property type="component" value="Unassembled WGS sequence"/>
</dbReference>
<reference evidence="1 2" key="1">
    <citation type="submission" date="2019-05" db="EMBL/GenBank/DDBJ databases">
        <title>Verrucobacter flavum gen. nov., sp. nov. a new member of the family Verrucomicrobiaceae.</title>
        <authorList>
            <person name="Szuroczki S."/>
            <person name="Abbaszade G."/>
            <person name="Szabo A."/>
            <person name="Felfoldi T."/>
            <person name="Schumann P."/>
            <person name="Boka K."/>
            <person name="Keki Z."/>
            <person name="Toumi M."/>
            <person name="Toth E."/>
        </authorList>
    </citation>
    <scope>NUCLEOTIDE SEQUENCE [LARGE SCALE GENOMIC DNA]</scope>
    <source>
        <strain evidence="1 2">MG-N-17</strain>
    </source>
</reference>
<evidence type="ECO:0000313" key="1">
    <source>
        <dbReference type="EMBL" id="TLD69025.1"/>
    </source>
</evidence>
<gene>
    <name evidence="1" type="ORF">FEM03_19340</name>
</gene>
<accession>A0A5R8KAT1</accession>
<organism evidence="1 2">
    <name type="scientific">Phragmitibacter flavus</name>
    <dbReference type="NCBI Taxonomy" id="2576071"/>
    <lineage>
        <taxon>Bacteria</taxon>
        <taxon>Pseudomonadati</taxon>
        <taxon>Verrucomicrobiota</taxon>
        <taxon>Verrucomicrobiia</taxon>
        <taxon>Verrucomicrobiales</taxon>
        <taxon>Verrucomicrobiaceae</taxon>
        <taxon>Phragmitibacter</taxon>
    </lineage>
</organism>
<name>A0A5R8KAT1_9BACT</name>
<sequence>MDRRIVSVVVMVGFVGWASMMMGEEPVTIRLEPKPGNFEGAEAFGQIAWKDLKEGVVKRESSIMTEGYLPQALVLEKMADPASVRLQWRVRGAWFWASEEGAYGLGLPVHVSDWVNLHVAPEGWVLLPALALLEEAAGFPGTPEVEDVVKVLQKDYPTDEKGDGMAKTFKDQVKAQGEEAVMGQVLYLLKDIEIRFAEKGKEFPEEAQLVIHLEPGC</sequence>
<keyword evidence="2" id="KW-1185">Reference proteome</keyword>
<comment type="caution">
    <text evidence="1">The sequence shown here is derived from an EMBL/GenBank/DDBJ whole genome shotgun (WGS) entry which is preliminary data.</text>
</comment>
<protein>
    <submittedName>
        <fullName evidence="1">Uncharacterized protein</fullName>
    </submittedName>
</protein>